<dbReference type="PRINTS" id="PR01185">
    <property type="entry name" value="INTEGRINA"/>
</dbReference>
<evidence type="ECO:0008006" key="9">
    <source>
        <dbReference type="Google" id="ProtNLM"/>
    </source>
</evidence>
<dbReference type="Pfam" id="PF01839">
    <property type="entry name" value="FG-GAP"/>
    <property type="match status" value="4"/>
</dbReference>
<dbReference type="GO" id="GO:0008305">
    <property type="term" value="C:integrin complex"/>
    <property type="evidence" value="ECO:0007669"/>
    <property type="project" value="InterPro"/>
</dbReference>
<dbReference type="AlphaFoldDB" id="A0A2M9YKL7"/>
<dbReference type="Proteomes" id="UP000232149">
    <property type="component" value="Unassembled WGS sequence"/>
</dbReference>
<dbReference type="Proteomes" id="UP000232188">
    <property type="component" value="Unassembled WGS sequence"/>
</dbReference>
<evidence type="ECO:0000256" key="3">
    <source>
        <dbReference type="ARBA" id="ARBA00022801"/>
    </source>
</evidence>
<keyword evidence="4" id="KW-0325">Glycoprotein</keyword>
<dbReference type="PROSITE" id="PS51470">
    <property type="entry name" value="FG_GAP"/>
    <property type="match status" value="2"/>
</dbReference>
<keyword evidence="3" id="KW-0378">Hydrolase</keyword>
<accession>A0A2M9YKL7</accession>
<keyword evidence="2" id="KW-0677">Repeat</keyword>
<dbReference type="InterPro" id="IPR028994">
    <property type="entry name" value="Integrin_alpha_N"/>
</dbReference>
<dbReference type="GO" id="GO:0007155">
    <property type="term" value="P:cell adhesion"/>
    <property type="evidence" value="ECO:0007669"/>
    <property type="project" value="InterPro"/>
</dbReference>
<dbReference type="EMBL" id="NPDU01000010">
    <property type="protein sequence ID" value="PJZ62950.1"/>
    <property type="molecule type" value="Genomic_DNA"/>
</dbReference>
<reference evidence="7 8" key="1">
    <citation type="submission" date="2017-07" db="EMBL/GenBank/DDBJ databases">
        <title>Leptospira spp. isolated from tropical soils.</title>
        <authorList>
            <person name="Thibeaux R."/>
            <person name="Iraola G."/>
            <person name="Ferres I."/>
            <person name="Bierque E."/>
            <person name="Girault D."/>
            <person name="Soupe-Gilbert M.-E."/>
            <person name="Picardeau M."/>
            <person name="Goarant C."/>
        </authorList>
    </citation>
    <scope>NUCLEOTIDE SEQUENCE [LARGE SCALE GENOMIC DNA]</scope>
    <source>
        <strain evidence="5 8">FH2-B-C1</strain>
        <strain evidence="6 7">FH2-B-D1</strain>
    </source>
</reference>
<gene>
    <name evidence="6" type="ORF">CH376_05530</name>
    <name evidence="5" type="ORF">CH380_16750</name>
</gene>
<evidence type="ECO:0000256" key="2">
    <source>
        <dbReference type="ARBA" id="ARBA00022737"/>
    </source>
</evidence>
<dbReference type="SMART" id="SM00191">
    <property type="entry name" value="Int_alpha"/>
    <property type="match status" value="6"/>
</dbReference>
<proteinExistence type="predicted"/>
<evidence type="ECO:0000313" key="6">
    <source>
        <dbReference type="EMBL" id="PJZ62950.1"/>
    </source>
</evidence>
<evidence type="ECO:0000256" key="1">
    <source>
        <dbReference type="ARBA" id="ARBA00022729"/>
    </source>
</evidence>
<dbReference type="Pfam" id="PF13517">
    <property type="entry name" value="FG-GAP_3"/>
    <property type="match status" value="1"/>
</dbReference>
<dbReference type="PANTHER" id="PTHR23221:SF7">
    <property type="entry name" value="PHOSPHATIDYLINOSITOL-GLYCAN-SPECIFIC PHOSPHOLIPASE D"/>
    <property type="match status" value="1"/>
</dbReference>
<evidence type="ECO:0000313" key="7">
    <source>
        <dbReference type="Proteomes" id="UP000232149"/>
    </source>
</evidence>
<dbReference type="InterPro" id="IPR013519">
    <property type="entry name" value="Int_alpha_beta-p"/>
</dbReference>
<dbReference type="InterPro" id="IPR000413">
    <property type="entry name" value="Integrin_alpha"/>
</dbReference>
<comment type="caution">
    <text evidence="5">The sequence shown here is derived from an EMBL/GenBank/DDBJ whole genome shotgun (WGS) entry which is preliminary data.</text>
</comment>
<organism evidence="5 8">
    <name type="scientific">Leptospira adleri</name>
    <dbReference type="NCBI Taxonomy" id="2023186"/>
    <lineage>
        <taxon>Bacteria</taxon>
        <taxon>Pseudomonadati</taxon>
        <taxon>Spirochaetota</taxon>
        <taxon>Spirochaetia</taxon>
        <taxon>Leptospirales</taxon>
        <taxon>Leptospiraceae</taxon>
        <taxon>Leptospira</taxon>
    </lineage>
</organism>
<protein>
    <recommendedName>
        <fullName evidence="9">VCBS repeat-containing protein</fullName>
    </recommendedName>
</protein>
<keyword evidence="7" id="KW-1185">Reference proteome</keyword>
<evidence type="ECO:0000256" key="4">
    <source>
        <dbReference type="ARBA" id="ARBA00023180"/>
    </source>
</evidence>
<dbReference type="GO" id="GO:0016787">
    <property type="term" value="F:hydrolase activity"/>
    <property type="evidence" value="ECO:0007669"/>
    <property type="project" value="UniProtKB-KW"/>
</dbReference>
<keyword evidence="1" id="KW-0732">Signal</keyword>
<name>A0A2M9YKL7_9LEPT</name>
<dbReference type="Gene3D" id="2.130.10.130">
    <property type="entry name" value="Integrin alpha, N-terminal"/>
    <property type="match status" value="3"/>
</dbReference>
<evidence type="ECO:0000313" key="5">
    <source>
        <dbReference type="EMBL" id="PJZ52088.1"/>
    </source>
</evidence>
<evidence type="ECO:0000313" key="8">
    <source>
        <dbReference type="Proteomes" id="UP000232188"/>
    </source>
</evidence>
<dbReference type="EMBL" id="NPDV01000016">
    <property type="protein sequence ID" value="PJZ52088.1"/>
    <property type="molecule type" value="Genomic_DNA"/>
</dbReference>
<dbReference type="InterPro" id="IPR013517">
    <property type="entry name" value="FG-GAP"/>
</dbReference>
<sequence length="587" mass="59673">MRILCNLIGVIFVLILNNLKRILKINVAVISFSIWLTGCVEPVFNPEIAYSRAWTETEILKCILSGACLDHTPPSLSVVNLSSSHTSILESGFIVGTASDDLFLSRVEVSLDSGPFLPAVGTSKWRYQIPSSWKDVSLHSIQVRSIDFSGNSSEILKFGIRKGRNKDVNGDGFPDIAIVASLFSTTRNGDVYLYYGIGINGFNPTNATMANVIITGDAAASFGYALQLGDVNGDGFADLVAGGSFEYGGGNGKIYVFYSNGANGILASSFANASVTLNAGASTTLGYSVSLGDVNGDGITDIAASGYIGSGIAQIYHGGNNGVSATPNTSIIGPGTNFGSAIRLGDLNGDGFSDLIVNGNTFSSSSGRLWIFHSGPGGITATDTSSPTLTLTGASANDSFGISMETGDVNGDGFEDLIAASNGYSASMGRVYTFHGSSAGLTAVAVSGANQTLTGTTASESFGNGMALGDVNGDGFLDLAVGATNFSSGLGKTVVFHSTGTTISGTPSVTIQGEAAGDGFGAGGFADLNGDGYADWISGSGGNTSNAGRAYLFYSPGAGGIAVSLAANANLAISGTANSLFGQAISR</sequence>
<dbReference type="SUPFAM" id="SSF69318">
    <property type="entry name" value="Integrin alpha N-terminal domain"/>
    <property type="match status" value="2"/>
</dbReference>
<dbReference type="PANTHER" id="PTHR23221">
    <property type="entry name" value="GLYCOSYLPHOSPHATIDYLINOSITOL PHOSPHOLIPASE D"/>
    <property type="match status" value="1"/>
</dbReference>